<feature type="transmembrane region" description="Helical" evidence="1">
    <location>
        <begin position="12"/>
        <end position="35"/>
    </location>
</feature>
<gene>
    <name evidence="2" type="ORF">KAK11_04480</name>
</gene>
<keyword evidence="1" id="KW-1133">Transmembrane helix</keyword>
<comment type="caution">
    <text evidence="2">The sequence shown here is derived from an EMBL/GenBank/DDBJ whole genome shotgun (WGS) entry which is preliminary data.</text>
</comment>
<evidence type="ECO:0000256" key="1">
    <source>
        <dbReference type="SAM" id="Phobius"/>
    </source>
</evidence>
<proteinExistence type="predicted"/>
<evidence type="ECO:0000313" key="2">
    <source>
        <dbReference type="EMBL" id="MBQ0934578.1"/>
    </source>
</evidence>
<keyword evidence="1" id="KW-0472">Membrane</keyword>
<dbReference type="EMBL" id="JAGQDG010000002">
    <property type="protein sequence ID" value="MBQ0934578.1"/>
    <property type="molecule type" value="Genomic_DNA"/>
</dbReference>
<evidence type="ECO:0000313" key="3">
    <source>
        <dbReference type="Proteomes" id="UP000672097"/>
    </source>
</evidence>
<keyword evidence="3" id="KW-1185">Reference proteome</keyword>
<sequence>MKDENLPSGKWLAFGIAVAVAAALAAMAYAYWYGICDQERCGQFGDFLGGVLNPVIGAVTLGALAWTVKTQNETLRLTRQALLLAESEARQRAEESAKTEKAHQDERDKAKALDTFEMTLRRTEDLLDRPVLPWDAPEKERRFSILQALDGAAPDGCLLWWRSYAVGSRDERAKLYAARISQQVGTLTLAAVAARPFLSSVYWLEIRSRLKLLLSLVDELQLAPREEVLLLANELGIDDLVLNRR</sequence>
<name>A0ABS5DTV9_9BURK</name>
<keyword evidence="1" id="KW-0812">Transmembrane</keyword>
<dbReference type="RefSeq" id="WP_210806685.1">
    <property type="nucleotide sequence ID" value="NZ_JAGQDG010000002.1"/>
</dbReference>
<dbReference type="Proteomes" id="UP000672097">
    <property type="component" value="Unassembled WGS sequence"/>
</dbReference>
<feature type="transmembrane region" description="Helical" evidence="1">
    <location>
        <begin position="47"/>
        <end position="68"/>
    </location>
</feature>
<accession>A0ABS5DTV9</accession>
<reference evidence="2 3" key="1">
    <citation type="submission" date="2021-04" db="EMBL/GenBank/DDBJ databases">
        <title>The genome sequence of type strain Ideonella paludis KCTC 32238.</title>
        <authorList>
            <person name="Liu Y."/>
        </authorList>
    </citation>
    <scope>NUCLEOTIDE SEQUENCE [LARGE SCALE GENOMIC DNA]</scope>
    <source>
        <strain evidence="2 3">KCTC 32238</strain>
    </source>
</reference>
<protein>
    <submittedName>
        <fullName evidence="2">Uncharacterized protein</fullName>
    </submittedName>
</protein>
<organism evidence="2 3">
    <name type="scientific">Ideonella paludis</name>
    <dbReference type="NCBI Taxonomy" id="1233411"/>
    <lineage>
        <taxon>Bacteria</taxon>
        <taxon>Pseudomonadati</taxon>
        <taxon>Pseudomonadota</taxon>
        <taxon>Betaproteobacteria</taxon>
        <taxon>Burkholderiales</taxon>
        <taxon>Sphaerotilaceae</taxon>
        <taxon>Ideonella</taxon>
    </lineage>
</organism>